<name>A0A432LEN9_9BACI</name>
<keyword evidence="1" id="KW-0732">Signal</keyword>
<feature type="domain" description="Copper amine oxidase-like N-terminal" evidence="2">
    <location>
        <begin position="219"/>
        <end position="293"/>
    </location>
</feature>
<dbReference type="RefSeq" id="WP_126657769.1">
    <property type="nucleotide sequence ID" value="NZ_RYYR01000004.1"/>
</dbReference>
<dbReference type="Pfam" id="PF07833">
    <property type="entry name" value="Cu_amine_oxidN1"/>
    <property type="match status" value="1"/>
</dbReference>
<dbReference type="AlphaFoldDB" id="A0A432LEN9"/>
<sequence length="301" mass="33848">MKKTTALLLATTMVGSIMLTPVAKAENVEVISVEESEKEVGNVNFISVTGTITKITEESTGNFFATIKNEDEEFGFYFNDETRIFDNTGKVTELKEGLKFTAFVDARKPMILIYPPRYSPEVIIVQTEEAGTVALEQFDEKFLNKKKDTVINISDDTVIEDLSGKSLKKEAIVDKDVLIFYEVVLESYPMQIGPSKIIVLEKEPTAIEKAYAIVEKDFYEVNGEMMIPLRLVAETLGYKVDSTGTGAIVSKGNVSFTITRGTTIYGYNKALRQFKETPELLEQYKTYVPYEFLQLLVEHVN</sequence>
<keyword evidence="4" id="KW-1185">Reference proteome</keyword>
<dbReference type="InterPro" id="IPR036582">
    <property type="entry name" value="Mao_N_sf"/>
</dbReference>
<reference evidence="3 4" key="1">
    <citation type="submission" date="2018-12" db="EMBL/GenBank/DDBJ databases">
        <title>Lysinibacillus antri sp. nov., isolated from a cave soil.</title>
        <authorList>
            <person name="Narsing Rao M.P."/>
            <person name="Zhang H."/>
            <person name="Dong Z.-Y."/>
            <person name="Niu X.-K."/>
            <person name="Zhang K."/>
            <person name="Fang B.-Z."/>
            <person name="Kang Y.-Q."/>
            <person name="Xiao M."/>
            <person name="Li W.-J."/>
        </authorList>
    </citation>
    <scope>NUCLEOTIDE SEQUENCE [LARGE SCALE GENOMIC DNA]</scope>
    <source>
        <strain evidence="3 4">SYSU K30002</strain>
    </source>
</reference>
<evidence type="ECO:0000313" key="3">
    <source>
        <dbReference type="EMBL" id="RUL55529.1"/>
    </source>
</evidence>
<feature type="chain" id="PRO_5019486563" evidence="1">
    <location>
        <begin position="26"/>
        <end position="301"/>
    </location>
</feature>
<organism evidence="3 4">
    <name type="scientific">Lysinibacillus antri</name>
    <dbReference type="NCBI Taxonomy" id="2498145"/>
    <lineage>
        <taxon>Bacteria</taxon>
        <taxon>Bacillati</taxon>
        <taxon>Bacillota</taxon>
        <taxon>Bacilli</taxon>
        <taxon>Bacillales</taxon>
        <taxon>Bacillaceae</taxon>
        <taxon>Lysinibacillus</taxon>
    </lineage>
</organism>
<dbReference type="EMBL" id="RYYR01000004">
    <property type="protein sequence ID" value="RUL55529.1"/>
    <property type="molecule type" value="Genomic_DNA"/>
</dbReference>
<feature type="signal peptide" evidence="1">
    <location>
        <begin position="1"/>
        <end position="25"/>
    </location>
</feature>
<accession>A0A432LEN9</accession>
<dbReference type="Proteomes" id="UP000287910">
    <property type="component" value="Unassembled WGS sequence"/>
</dbReference>
<proteinExistence type="predicted"/>
<dbReference type="Gene3D" id="3.30.457.10">
    <property type="entry name" value="Copper amine oxidase-like, N-terminal domain"/>
    <property type="match status" value="1"/>
</dbReference>
<gene>
    <name evidence="3" type="ORF">EK386_04170</name>
</gene>
<protein>
    <submittedName>
        <fullName evidence="3">Copper amine oxidase N-terminal domain-containing protein</fullName>
    </submittedName>
</protein>
<dbReference type="InterPro" id="IPR012854">
    <property type="entry name" value="Cu_amine_oxidase-like_N"/>
</dbReference>
<dbReference type="SUPFAM" id="SSF55383">
    <property type="entry name" value="Copper amine oxidase, domain N"/>
    <property type="match status" value="1"/>
</dbReference>
<evidence type="ECO:0000313" key="4">
    <source>
        <dbReference type="Proteomes" id="UP000287910"/>
    </source>
</evidence>
<evidence type="ECO:0000259" key="2">
    <source>
        <dbReference type="Pfam" id="PF07833"/>
    </source>
</evidence>
<evidence type="ECO:0000256" key="1">
    <source>
        <dbReference type="SAM" id="SignalP"/>
    </source>
</evidence>
<comment type="caution">
    <text evidence="3">The sequence shown here is derived from an EMBL/GenBank/DDBJ whole genome shotgun (WGS) entry which is preliminary data.</text>
</comment>